<dbReference type="Proteomes" id="UP000038830">
    <property type="component" value="Unassembled WGS sequence"/>
</dbReference>
<evidence type="ECO:0000313" key="2">
    <source>
        <dbReference type="EMBL" id="CEP24854.1"/>
    </source>
</evidence>
<organism evidence="2 3">
    <name type="scientific">Cyberlindnera jadinii (strain ATCC 18201 / CBS 1600 / BCRC 20928 / JCM 3617 / NBRC 0987 / NRRL Y-1542)</name>
    <name type="common">Torula yeast</name>
    <name type="synonym">Candida utilis</name>
    <dbReference type="NCBI Taxonomy" id="983966"/>
    <lineage>
        <taxon>Eukaryota</taxon>
        <taxon>Fungi</taxon>
        <taxon>Dikarya</taxon>
        <taxon>Ascomycota</taxon>
        <taxon>Saccharomycotina</taxon>
        <taxon>Saccharomycetes</taxon>
        <taxon>Phaffomycetales</taxon>
        <taxon>Phaffomycetaceae</taxon>
        <taxon>Cyberlindnera</taxon>
    </lineage>
</organism>
<dbReference type="InterPro" id="IPR019183">
    <property type="entry name" value="NAA25_NatB_aux_su"/>
</dbReference>
<dbReference type="SUPFAM" id="SSF48452">
    <property type="entry name" value="TPR-like"/>
    <property type="match status" value="1"/>
</dbReference>
<accession>A0A0H5CK53</accession>
<sequence>MSSKEQEILDACDSGTFKYAQQQAQKLLKKYPKSTYYQVLNNYVLLQMGRRDDAISSCQKILDSTTPNDPKSIDLLTEMFESVGMTADAEKVYEMAAKKYPTVDTLLAWFHRGCDTANPRIMQKASIALKQLKPSQRIFHLWSGFTCYLAATHGEATALEKGLFPKLGLKIVDSLKPLKNEQEVYVLAKLLELNGLQSRVVEEILSFSKDDKLDLELQILLLKALDNLEQWDELYSWSYTILLDYKLDDFDTWKLLIKSGLKLDKDVSSVIGMFNSRNSQLASVEYDIAKNQDVTDSVIKYLSNFISKPCSFFDVKQYSSHLNKDRILEWLAELEIPKGAKGLTTDLNIQKFKLYFNRELFEDSATTSELIKLYNFYKPLNRSKVKTDPSGTSELILLIVQSWLSQQEMSIESILSSIVILEMAAAEDEHEFHLRLWLIQLYNLINCPSLATQHYDSLNIKNVQKDILGHYVLSRCASFNPSISQLEAAVEIYKSNDYESLYFTKIGFNKGSYNKLEKMLEFQNRLSNSYLKRHLALQGVQMGRILNDKSLSHDYKKVKIVKEYDNRDMSIFWNFGIDEPLKSLETKLLETITDDKYNAAMDSLEAIINGATDTEPLELGSLTEFEAWKIDTITVLNRFLNGGCELGNVKSQYDSVPKVHASPCWKMNHGQITLVDTAKCIQILLTNNAAQLQKKKKKDINDLKEWNAQLLLQLRDDETGLKRRQEVKAMMNELKATIKGLPLLQELQLDPRDVDTVFDMIDRAHLEQIKTLRLL</sequence>
<name>A0A0H5CK53_CYBJN</name>
<evidence type="ECO:0000256" key="1">
    <source>
        <dbReference type="ARBA" id="ARBA00006298"/>
    </source>
</evidence>
<dbReference type="AlphaFoldDB" id="A0A0H5CK53"/>
<gene>
    <name evidence="2" type="ORF">BN1211_5783</name>
</gene>
<dbReference type="PANTHER" id="PTHR22767">
    <property type="entry name" value="N-TERMINAL ACETYLTRANSFERASE-RELATED"/>
    <property type="match status" value="1"/>
</dbReference>
<protein>
    <submittedName>
        <fullName evidence="2">Uncharacterized protein</fullName>
    </submittedName>
</protein>
<comment type="similarity">
    <text evidence="1">Belongs to the MDM20/NAA25 family.</text>
</comment>
<evidence type="ECO:0000313" key="3">
    <source>
        <dbReference type="Proteomes" id="UP000038830"/>
    </source>
</evidence>
<proteinExistence type="inferred from homology"/>
<dbReference type="PANTHER" id="PTHR22767:SF3">
    <property type="entry name" value="N-ALPHA-ACETYLTRANSFERASE 25, NATB AUXILIARY SUBUNIT"/>
    <property type="match status" value="1"/>
</dbReference>
<dbReference type="EMBL" id="CDQK01000007">
    <property type="protein sequence ID" value="CEP24854.1"/>
    <property type="molecule type" value="Genomic_DNA"/>
</dbReference>
<dbReference type="Gene3D" id="1.25.40.1040">
    <property type="match status" value="1"/>
</dbReference>
<dbReference type="InterPro" id="IPR011990">
    <property type="entry name" value="TPR-like_helical_dom_sf"/>
</dbReference>
<dbReference type="GO" id="GO:0031416">
    <property type="term" value="C:NatB complex"/>
    <property type="evidence" value="ECO:0007669"/>
    <property type="project" value="TreeGrafter"/>
</dbReference>
<dbReference type="Pfam" id="PF09797">
    <property type="entry name" value="NatB_MDM20"/>
    <property type="match status" value="1"/>
</dbReference>
<reference evidence="3" key="1">
    <citation type="journal article" date="2015" name="J. Biotechnol.">
        <title>The structure of the Cyberlindnera jadinii genome and its relation to Candida utilis analyzed by the occurrence of single nucleotide polymorphisms.</title>
        <authorList>
            <person name="Rupp O."/>
            <person name="Brinkrolf K."/>
            <person name="Buerth C."/>
            <person name="Kunigo M."/>
            <person name="Schneider J."/>
            <person name="Jaenicke S."/>
            <person name="Goesmann A."/>
            <person name="Puehler A."/>
            <person name="Jaeger K.-E."/>
            <person name="Ernst J.F."/>
        </authorList>
    </citation>
    <scope>NUCLEOTIDE SEQUENCE [LARGE SCALE GENOMIC DNA]</scope>
    <source>
        <strain evidence="3">ATCC 18201 / CBS 1600 / BCRC 20928 / JCM 3617 / NBRC 0987 / NRRL Y-1542</strain>
    </source>
</reference>